<dbReference type="AlphaFoldDB" id="A0AAV7TQ21"/>
<feature type="transmembrane region" description="Helical" evidence="1">
    <location>
        <begin position="20"/>
        <end position="40"/>
    </location>
</feature>
<gene>
    <name evidence="2" type="ORF">NDU88_003795</name>
</gene>
<keyword evidence="1" id="KW-0812">Transmembrane</keyword>
<keyword evidence="1" id="KW-0472">Membrane</keyword>
<evidence type="ECO:0000313" key="2">
    <source>
        <dbReference type="EMBL" id="KAJ1178550.1"/>
    </source>
</evidence>
<keyword evidence="3" id="KW-1185">Reference proteome</keyword>
<keyword evidence="1" id="KW-1133">Transmembrane helix</keyword>
<feature type="non-terminal residue" evidence="2">
    <location>
        <position position="1"/>
    </location>
</feature>
<reference evidence="2" key="1">
    <citation type="journal article" date="2022" name="bioRxiv">
        <title>Sequencing and chromosome-scale assembly of the giantPleurodeles waltlgenome.</title>
        <authorList>
            <person name="Brown T."/>
            <person name="Elewa A."/>
            <person name="Iarovenko S."/>
            <person name="Subramanian E."/>
            <person name="Araus A.J."/>
            <person name="Petzold A."/>
            <person name="Susuki M."/>
            <person name="Suzuki K.-i.T."/>
            <person name="Hayashi T."/>
            <person name="Toyoda A."/>
            <person name="Oliveira C."/>
            <person name="Osipova E."/>
            <person name="Leigh N.D."/>
            <person name="Simon A."/>
            <person name="Yun M.H."/>
        </authorList>
    </citation>
    <scope>NUCLEOTIDE SEQUENCE</scope>
    <source>
        <strain evidence="2">20211129_DDA</strain>
        <tissue evidence="2">Liver</tissue>
    </source>
</reference>
<proteinExistence type="predicted"/>
<dbReference type="EMBL" id="JANPWB010000006">
    <property type="protein sequence ID" value="KAJ1178550.1"/>
    <property type="molecule type" value="Genomic_DNA"/>
</dbReference>
<name>A0AAV7TQ21_PLEWA</name>
<comment type="caution">
    <text evidence="2">The sequence shown here is derived from an EMBL/GenBank/DDBJ whole genome shotgun (WGS) entry which is preliminary data.</text>
</comment>
<accession>A0AAV7TQ21</accession>
<organism evidence="2 3">
    <name type="scientific">Pleurodeles waltl</name>
    <name type="common">Iberian ribbed newt</name>
    <dbReference type="NCBI Taxonomy" id="8319"/>
    <lineage>
        <taxon>Eukaryota</taxon>
        <taxon>Metazoa</taxon>
        <taxon>Chordata</taxon>
        <taxon>Craniata</taxon>
        <taxon>Vertebrata</taxon>
        <taxon>Euteleostomi</taxon>
        <taxon>Amphibia</taxon>
        <taxon>Batrachia</taxon>
        <taxon>Caudata</taxon>
        <taxon>Salamandroidea</taxon>
        <taxon>Salamandridae</taxon>
        <taxon>Pleurodelinae</taxon>
        <taxon>Pleurodeles</taxon>
    </lineage>
</organism>
<sequence>SGDAFRLREGFLFGLLVKPVYYSLRNGLLMTFILMVTCLYESTRAEIIIHFQNTGTCKVGRDTQQGCPLLP</sequence>
<feature type="non-terminal residue" evidence="2">
    <location>
        <position position="71"/>
    </location>
</feature>
<dbReference type="Proteomes" id="UP001066276">
    <property type="component" value="Chromosome 3_2"/>
</dbReference>
<protein>
    <submittedName>
        <fullName evidence="2">Uncharacterized protein</fullName>
    </submittedName>
</protein>
<evidence type="ECO:0000256" key="1">
    <source>
        <dbReference type="SAM" id="Phobius"/>
    </source>
</evidence>
<evidence type="ECO:0000313" key="3">
    <source>
        <dbReference type="Proteomes" id="UP001066276"/>
    </source>
</evidence>